<reference evidence="15 16" key="1">
    <citation type="submission" date="2020-08" db="EMBL/GenBank/DDBJ databases">
        <title>Genome sequencing of Purple Non-Sulfur Bacteria from various extreme environments.</title>
        <authorList>
            <person name="Mayer M."/>
        </authorList>
    </citation>
    <scope>NUCLEOTIDE SEQUENCE [LARGE SCALE GENOMIC DNA]</scope>
    <source>
        <strain evidence="15 16">2761</strain>
    </source>
</reference>
<sequence length="249" mass="26437">MEPAQNALGFADFLAQSDSVGKGALLILLVMSIATWYLIINKTLQLVRERRSSGAFLRDFWNASTVGALNSQVLAHAKENPFSRLARQALVAVRHHEQHGGARTGSSADASEFLTRSIRQALEEETARVESGLTVLASVGSTAPFVGLFGTVWGIYHALLNIGISGQGTLDKVAGPVGEALIMTAFGLAVAIPAVLAYNAFTRGNRVLVARLDSFAHDLFSFLTTGAQVSDPARVVEFRQQTLATAGAA</sequence>
<dbReference type="Pfam" id="PF01618">
    <property type="entry name" value="MotA_ExbB"/>
    <property type="match status" value="1"/>
</dbReference>
<keyword evidence="16" id="KW-1185">Reference proteome</keyword>
<comment type="similarity">
    <text evidence="12">Belongs to the exbB/tolQ family.</text>
</comment>
<feature type="transmembrane region" description="Helical" evidence="13">
    <location>
        <begin position="180"/>
        <end position="201"/>
    </location>
</feature>
<comment type="function">
    <text evidence="11">Involved in the TonB-dependent energy-dependent transport of various receptor-bound substrates. Protects ExbD from proteolytic degradation and functionally stabilizes TonB.</text>
</comment>
<evidence type="ECO:0000256" key="8">
    <source>
        <dbReference type="ARBA" id="ARBA00022927"/>
    </source>
</evidence>
<dbReference type="Proteomes" id="UP000587070">
    <property type="component" value="Unassembled WGS sequence"/>
</dbReference>
<dbReference type="AlphaFoldDB" id="A0A840GAS9"/>
<keyword evidence="9 13" id="KW-1133">Transmembrane helix</keyword>
<dbReference type="GO" id="GO:0005886">
    <property type="term" value="C:plasma membrane"/>
    <property type="evidence" value="ECO:0007669"/>
    <property type="project" value="UniProtKB-SubCell"/>
</dbReference>
<evidence type="ECO:0000259" key="14">
    <source>
        <dbReference type="Pfam" id="PF01618"/>
    </source>
</evidence>
<feature type="transmembrane region" description="Helical" evidence="13">
    <location>
        <begin position="20"/>
        <end position="40"/>
    </location>
</feature>
<dbReference type="RefSeq" id="WP_153114792.1">
    <property type="nucleotide sequence ID" value="NZ_JACIGE010000012.1"/>
</dbReference>
<dbReference type="PANTHER" id="PTHR30625:SF14">
    <property type="entry name" value="BIOPOLYMER TRANSPORT PROTEIN EXBB"/>
    <property type="match status" value="1"/>
</dbReference>
<evidence type="ECO:0000256" key="7">
    <source>
        <dbReference type="ARBA" id="ARBA00022692"/>
    </source>
</evidence>
<gene>
    <name evidence="15" type="ORF">GGD90_002980</name>
</gene>
<dbReference type="EMBL" id="JACIGE010000012">
    <property type="protein sequence ID" value="MBB4248581.1"/>
    <property type="molecule type" value="Genomic_DNA"/>
</dbReference>
<evidence type="ECO:0000256" key="9">
    <source>
        <dbReference type="ARBA" id="ARBA00022989"/>
    </source>
</evidence>
<keyword evidence="10 13" id="KW-0472">Membrane</keyword>
<keyword evidence="4 12" id="KW-0813">Transport</keyword>
<evidence type="ECO:0000256" key="3">
    <source>
        <dbReference type="ARBA" id="ARBA00022093"/>
    </source>
</evidence>
<evidence type="ECO:0000256" key="10">
    <source>
        <dbReference type="ARBA" id="ARBA00023136"/>
    </source>
</evidence>
<dbReference type="OrthoDB" id="9805133at2"/>
<protein>
    <recommendedName>
        <fullName evidence="3">Biopolymer transport protein ExbB</fullName>
    </recommendedName>
</protein>
<evidence type="ECO:0000313" key="15">
    <source>
        <dbReference type="EMBL" id="MBB4248581.1"/>
    </source>
</evidence>
<keyword evidence="6" id="KW-0997">Cell inner membrane</keyword>
<evidence type="ECO:0000256" key="13">
    <source>
        <dbReference type="SAM" id="Phobius"/>
    </source>
</evidence>
<proteinExistence type="inferred from homology"/>
<keyword evidence="7 13" id="KW-0812">Transmembrane</keyword>
<name>A0A840GAS9_RHOTE</name>
<accession>A0A840GAS9</accession>
<dbReference type="InterPro" id="IPR002898">
    <property type="entry name" value="MotA_ExbB_proton_chnl"/>
</dbReference>
<comment type="caution">
    <text evidence="15">The sequence shown here is derived from an EMBL/GenBank/DDBJ whole genome shotgun (WGS) entry which is preliminary data.</text>
</comment>
<keyword evidence="8 12" id="KW-0653">Protein transport</keyword>
<evidence type="ECO:0000256" key="6">
    <source>
        <dbReference type="ARBA" id="ARBA00022519"/>
    </source>
</evidence>
<feature type="transmembrane region" description="Helical" evidence="13">
    <location>
        <begin position="135"/>
        <end position="160"/>
    </location>
</feature>
<comment type="subcellular location">
    <subcellularLocation>
        <location evidence="1">Cell inner membrane</location>
        <topology evidence="1">Multi-pass membrane protein</topology>
    </subcellularLocation>
    <subcellularLocation>
        <location evidence="12">Membrane</location>
        <topology evidence="12">Multi-pass membrane protein</topology>
    </subcellularLocation>
</comment>
<dbReference type="InterPro" id="IPR050790">
    <property type="entry name" value="ExbB/TolQ_transport"/>
</dbReference>
<evidence type="ECO:0000256" key="11">
    <source>
        <dbReference type="ARBA" id="ARBA00024816"/>
    </source>
</evidence>
<feature type="domain" description="MotA/TolQ/ExbB proton channel" evidence="14">
    <location>
        <begin position="96"/>
        <end position="213"/>
    </location>
</feature>
<dbReference type="GO" id="GO:0017038">
    <property type="term" value="P:protein import"/>
    <property type="evidence" value="ECO:0007669"/>
    <property type="project" value="TreeGrafter"/>
</dbReference>
<evidence type="ECO:0000313" key="16">
    <source>
        <dbReference type="Proteomes" id="UP000587070"/>
    </source>
</evidence>
<evidence type="ECO:0000256" key="1">
    <source>
        <dbReference type="ARBA" id="ARBA00004429"/>
    </source>
</evidence>
<evidence type="ECO:0000256" key="4">
    <source>
        <dbReference type="ARBA" id="ARBA00022448"/>
    </source>
</evidence>
<evidence type="ECO:0000256" key="2">
    <source>
        <dbReference type="ARBA" id="ARBA00011471"/>
    </source>
</evidence>
<comment type="subunit">
    <text evidence="2">The accessory proteins ExbB and ExbD seem to form a complex with TonB.</text>
</comment>
<organism evidence="15 16">
    <name type="scientific">Rhodocyclus tenuis</name>
    <name type="common">Rhodospirillum tenue</name>
    <dbReference type="NCBI Taxonomy" id="1066"/>
    <lineage>
        <taxon>Bacteria</taxon>
        <taxon>Pseudomonadati</taxon>
        <taxon>Pseudomonadota</taxon>
        <taxon>Betaproteobacteria</taxon>
        <taxon>Rhodocyclales</taxon>
        <taxon>Rhodocyclaceae</taxon>
        <taxon>Rhodocyclus</taxon>
    </lineage>
</organism>
<keyword evidence="5" id="KW-1003">Cell membrane</keyword>
<evidence type="ECO:0000256" key="12">
    <source>
        <dbReference type="RuleBase" id="RU004057"/>
    </source>
</evidence>
<dbReference type="PANTHER" id="PTHR30625">
    <property type="entry name" value="PROTEIN TOLQ"/>
    <property type="match status" value="1"/>
</dbReference>
<evidence type="ECO:0000256" key="5">
    <source>
        <dbReference type="ARBA" id="ARBA00022475"/>
    </source>
</evidence>